<accession>A0A151RK11</accession>
<dbReference type="AlphaFoldDB" id="A0A151RK11"/>
<gene>
    <name evidence="1" type="ORF">KK1_035677</name>
</gene>
<keyword evidence="2" id="KW-1185">Reference proteome</keyword>
<dbReference type="EMBL" id="KQ483694">
    <property type="protein sequence ID" value="KYP42897.1"/>
    <property type="molecule type" value="Genomic_DNA"/>
</dbReference>
<sequence>MANSYPKIKSEAMCLTTYEMENFEFLLGMKFWYDILSINLEKILSFEDHSNIDGLDLFSELKLLKEILTNEINTPLKLLCKFSF</sequence>
<evidence type="ECO:0000313" key="2">
    <source>
        <dbReference type="Proteomes" id="UP000075243"/>
    </source>
</evidence>
<evidence type="ECO:0000313" key="1">
    <source>
        <dbReference type="EMBL" id="KYP42897.1"/>
    </source>
</evidence>
<dbReference type="Proteomes" id="UP000075243">
    <property type="component" value="Unassembled WGS sequence"/>
</dbReference>
<reference evidence="1" key="1">
    <citation type="journal article" date="2012" name="Nat. Biotechnol.">
        <title>Draft genome sequence of pigeonpea (Cajanus cajan), an orphan legume crop of resource-poor farmers.</title>
        <authorList>
            <person name="Varshney R.K."/>
            <person name="Chen W."/>
            <person name="Li Y."/>
            <person name="Bharti A.K."/>
            <person name="Saxena R.K."/>
            <person name="Schlueter J.A."/>
            <person name="Donoghue M.T."/>
            <person name="Azam S."/>
            <person name="Fan G."/>
            <person name="Whaley A.M."/>
            <person name="Farmer A.D."/>
            <person name="Sheridan J."/>
            <person name="Iwata A."/>
            <person name="Tuteja R."/>
            <person name="Penmetsa R.V."/>
            <person name="Wu W."/>
            <person name="Upadhyaya H.D."/>
            <person name="Yang S.P."/>
            <person name="Shah T."/>
            <person name="Saxena K.B."/>
            <person name="Michael T."/>
            <person name="McCombie W.R."/>
            <person name="Yang B."/>
            <person name="Zhang G."/>
            <person name="Yang H."/>
            <person name="Wang J."/>
            <person name="Spillane C."/>
            <person name="Cook D.R."/>
            <person name="May G.D."/>
            <person name="Xu X."/>
            <person name="Jackson S.A."/>
        </authorList>
    </citation>
    <scope>NUCLEOTIDE SEQUENCE [LARGE SCALE GENOMIC DNA]</scope>
</reference>
<name>A0A151RK11_CAJCA</name>
<proteinExistence type="predicted"/>
<protein>
    <submittedName>
        <fullName evidence="1">Uncharacterized protein</fullName>
    </submittedName>
</protein>
<dbReference type="Gramene" id="C.cajan_38205.t">
    <property type="protein sequence ID" value="C.cajan_38205.t"/>
    <property type="gene ID" value="C.cajan_38205"/>
</dbReference>
<organism evidence="1 2">
    <name type="scientific">Cajanus cajan</name>
    <name type="common">Pigeon pea</name>
    <name type="synonym">Cajanus indicus</name>
    <dbReference type="NCBI Taxonomy" id="3821"/>
    <lineage>
        <taxon>Eukaryota</taxon>
        <taxon>Viridiplantae</taxon>
        <taxon>Streptophyta</taxon>
        <taxon>Embryophyta</taxon>
        <taxon>Tracheophyta</taxon>
        <taxon>Spermatophyta</taxon>
        <taxon>Magnoliopsida</taxon>
        <taxon>eudicotyledons</taxon>
        <taxon>Gunneridae</taxon>
        <taxon>Pentapetalae</taxon>
        <taxon>rosids</taxon>
        <taxon>fabids</taxon>
        <taxon>Fabales</taxon>
        <taxon>Fabaceae</taxon>
        <taxon>Papilionoideae</taxon>
        <taxon>50 kb inversion clade</taxon>
        <taxon>NPAAA clade</taxon>
        <taxon>indigoferoid/millettioid clade</taxon>
        <taxon>Phaseoleae</taxon>
        <taxon>Cajanus</taxon>
    </lineage>
</organism>